<evidence type="ECO:0000256" key="7">
    <source>
        <dbReference type="SAM" id="MobiDB-lite"/>
    </source>
</evidence>
<dbReference type="Proteomes" id="UP000663829">
    <property type="component" value="Unassembled WGS sequence"/>
</dbReference>
<feature type="compositionally biased region" description="Low complexity" evidence="7">
    <location>
        <begin position="73"/>
        <end position="87"/>
    </location>
</feature>
<dbReference type="Proteomes" id="UP000677228">
    <property type="component" value="Unassembled WGS sequence"/>
</dbReference>
<keyword evidence="4" id="KW-0687">Ribonucleoprotein</keyword>
<dbReference type="PANTHER" id="PTHR45696">
    <property type="entry name" value="60S ACIDIC RIBOSOMAL PROTEIN P1"/>
    <property type="match status" value="1"/>
</dbReference>
<dbReference type="OrthoDB" id="2194681at2759"/>
<evidence type="ECO:0000256" key="3">
    <source>
        <dbReference type="ARBA" id="ARBA00022980"/>
    </source>
</evidence>
<evidence type="ECO:0000313" key="12">
    <source>
        <dbReference type="Proteomes" id="UP000663829"/>
    </source>
</evidence>
<keyword evidence="3" id="KW-0689">Ribosomal protein</keyword>
<evidence type="ECO:0000313" key="9">
    <source>
        <dbReference type="EMBL" id="CAF0884694.1"/>
    </source>
</evidence>
<evidence type="ECO:0000256" key="4">
    <source>
        <dbReference type="ARBA" id="ARBA00023274"/>
    </source>
</evidence>
<dbReference type="InterPro" id="IPR038716">
    <property type="entry name" value="P1/P2_N_sf"/>
</dbReference>
<evidence type="ECO:0000256" key="1">
    <source>
        <dbReference type="ARBA" id="ARBA00003362"/>
    </source>
</evidence>
<feature type="region of interest" description="Disordered" evidence="7">
    <location>
        <begin position="73"/>
        <end position="113"/>
    </location>
</feature>
<reference evidence="8" key="1">
    <citation type="submission" date="2021-02" db="EMBL/GenBank/DDBJ databases">
        <authorList>
            <person name="Nowell W R."/>
        </authorList>
    </citation>
    <scope>NUCLEOTIDE SEQUENCE</scope>
</reference>
<dbReference type="InterPro" id="IPR027534">
    <property type="entry name" value="Ribosomal_P1/P2"/>
</dbReference>
<dbReference type="HAMAP" id="MF_01478">
    <property type="entry name" value="Ribosomal_L12_arch"/>
    <property type="match status" value="1"/>
</dbReference>
<dbReference type="EMBL" id="CAJOBA010003018">
    <property type="protein sequence ID" value="CAF3667787.1"/>
    <property type="molecule type" value="Genomic_DNA"/>
</dbReference>
<dbReference type="Proteomes" id="UP000682733">
    <property type="component" value="Unassembled WGS sequence"/>
</dbReference>
<protein>
    <recommendedName>
        <fullName evidence="5">Large ribosomal subunit protein P1</fullName>
    </recommendedName>
    <alternativeName>
        <fullName evidence="6">60S acidic ribosomal protein P1</fullName>
    </alternativeName>
</protein>
<evidence type="ECO:0000256" key="2">
    <source>
        <dbReference type="ARBA" id="ARBA00005436"/>
    </source>
</evidence>
<dbReference type="GO" id="GO:0002181">
    <property type="term" value="P:cytoplasmic translation"/>
    <property type="evidence" value="ECO:0007669"/>
    <property type="project" value="TreeGrafter"/>
</dbReference>
<evidence type="ECO:0000256" key="5">
    <source>
        <dbReference type="ARBA" id="ARBA00041116"/>
    </source>
</evidence>
<accession>A0A813WGQ6</accession>
<dbReference type="CDD" id="cd05831">
    <property type="entry name" value="Ribosomal_P1"/>
    <property type="match status" value="1"/>
</dbReference>
<dbReference type="Gene3D" id="1.10.10.1410">
    <property type="match status" value="1"/>
</dbReference>
<comment type="similarity">
    <text evidence="2">Belongs to the eukaryotic ribosomal protein P1/P2 family.</text>
</comment>
<feature type="compositionally biased region" description="Basic and acidic residues" evidence="7">
    <location>
        <begin position="88"/>
        <end position="104"/>
    </location>
</feature>
<dbReference type="PANTHER" id="PTHR45696:SF10">
    <property type="entry name" value="LARGE RIBOSOMAL SUBUNIT PROTEIN P1"/>
    <property type="match status" value="1"/>
</dbReference>
<evidence type="ECO:0000313" key="8">
    <source>
        <dbReference type="EMBL" id="CAF0852017.1"/>
    </source>
</evidence>
<dbReference type="AlphaFoldDB" id="A0A813WGQ6"/>
<dbReference type="Pfam" id="PF00428">
    <property type="entry name" value="Ribosomal_60s"/>
    <property type="match status" value="1"/>
</dbReference>
<dbReference type="Proteomes" id="UP000681722">
    <property type="component" value="Unassembled WGS sequence"/>
</dbReference>
<dbReference type="GO" id="GO:0043021">
    <property type="term" value="F:ribonucleoprotein complex binding"/>
    <property type="evidence" value="ECO:0007669"/>
    <property type="project" value="TreeGrafter"/>
</dbReference>
<dbReference type="GO" id="GO:0022625">
    <property type="term" value="C:cytosolic large ribosomal subunit"/>
    <property type="evidence" value="ECO:0007669"/>
    <property type="project" value="TreeGrafter"/>
</dbReference>
<evidence type="ECO:0000313" key="11">
    <source>
        <dbReference type="EMBL" id="CAF3667787.1"/>
    </source>
</evidence>
<gene>
    <name evidence="8" type="ORF">GPM918_LOCUS6123</name>
    <name evidence="9" type="ORF">OVA965_LOCUS8806</name>
    <name evidence="10" type="ORF">SRO942_LOCUS6123</name>
    <name evidence="11" type="ORF">TMI583_LOCUS8802</name>
</gene>
<dbReference type="EMBL" id="CAJNOK010003017">
    <property type="protein sequence ID" value="CAF0884694.1"/>
    <property type="molecule type" value="Genomic_DNA"/>
</dbReference>
<comment type="function">
    <text evidence="1">Plays an important role in the elongation step of protein synthesis.</text>
</comment>
<dbReference type="FunFam" id="1.10.10.1410:FF:000001">
    <property type="entry name" value="60S acidic ribosomal protein P1"/>
    <property type="match status" value="1"/>
</dbReference>
<dbReference type="GO" id="GO:0003735">
    <property type="term" value="F:structural constituent of ribosome"/>
    <property type="evidence" value="ECO:0007669"/>
    <property type="project" value="InterPro"/>
</dbReference>
<dbReference type="EMBL" id="CAJNOQ010000929">
    <property type="protein sequence ID" value="CAF0852017.1"/>
    <property type="molecule type" value="Genomic_DNA"/>
</dbReference>
<sequence length="131" mass="13749">MALSNDELACVYAALILADDNVAVTGDKISTLLKAANYEIEPYWPGLFANALEGLKIQDLIKNVGSASAAGPATTAAAPAAGGPQKDAPAKEDKKPAKEEKKEESEDEGDMGKQFTASTFTFALSAFYLSF</sequence>
<evidence type="ECO:0000256" key="6">
    <source>
        <dbReference type="ARBA" id="ARBA00042918"/>
    </source>
</evidence>
<keyword evidence="12" id="KW-1185">Reference proteome</keyword>
<dbReference type="GO" id="GO:0030295">
    <property type="term" value="F:protein kinase activator activity"/>
    <property type="evidence" value="ECO:0007669"/>
    <property type="project" value="TreeGrafter"/>
</dbReference>
<proteinExistence type="inferred from homology"/>
<dbReference type="GO" id="GO:0006414">
    <property type="term" value="P:translational elongation"/>
    <property type="evidence" value="ECO:0007669"/>
    <property type="project" value="InterPro"/>
</dbReference>
<evidence type="ECO:0000313" key="10">
    <source>
        <dbReference type="EMBL" id="CAF3639623.1"/>
    </source>
</evidence>
<dbReference type="EMBL" id="CAJOBC010000929">
    <property type="protein sequence ID" value="CAF3639623.1"/>
    <property type="molecule type" value="Genomic_DNA"/>
</dbReference>
<comment type="caution">
    <text evidence="8">The sequence shown here is derived from an EMBL/GenBank/DDBJ whole genome shotgun (WGS) entry which is preliminary data.</text>
</comment>
<organism evidence="8 12">
    <name type="scientific">Didymodactylos carnosus</name>
    <dbReference type="NCBI Taxonomy" id="1234261"/>
    <lineage>
        <taxon>Eukaryota</taxon>
        <taxon>Metazoa</taxon>
        <taxon>Spiralia</taxon>
        <taxon>Gnathifera</taxon>
        <taxon>Rotifera</taxon>
        <taxon>Eurotatoria</taxon>
        <taxon>Bdelloidea</taxon>
        <taxon>Philodinida</taxon>
        <taxon>Philodinidae</taxon>
        <taxon>Didymodactylos</taxon>
    </lineage>
</organism>
<name>A0A813WGQ6_9BILA</name>